<evidence type="ECO:0000313" key="3">
    <source>
        <dbReference type="Proteomes" id="UP000504634"/>
    </source>
</evidence>
<keyword evidence="1" id="KW-0175">Coiled coil</keyword>
<proteinExistence type="predicted"/>
<feature type="signal peptide" evidence="2">
    <location>
        <begin position="1"/>
        <end position="20"/>
    </location>
</feature>
<dbReference type="Proteomes" id="UP000504634">
    <property type="component" value="Unplaced"/>
</dbReference>
<dbReference type="RefSeq" id="XP_030377754.1">
    <property type="nucleotide sequence ID" value="XM_030521894.1"/>
</dbReference>
<accession>A0A6J2TNX9</accession>
<evidence type="ECO:0000256" key="2">
    <source>
        <dbReference type="SAM" id="SignalP"/>
    </source>
</evidence>
<evidence type="ECO:0000256" key="1">
    <source>
        <dbReference type="SAM" id="Coils"/>
    </source>
</evidence>
<gene>
    <name evidence="4" type="primary">LOC115626507</name>
</gene>
<name>A0A6J2TNX9_DROLE</name>
<organism evidence="3 4">
    <name type="scientific">Drosophila lebanonensis</name>
    <name type="common">Fruit fly</name>
    <name type="synonym">Scaptodrosophila lebanonensis</name>
    <dbReference type="NCBI Taxonomy" id="7225"/>
    <lineage>
        <taxon>Eukaryota</taxon>
        <taxon>Metazoa</taxon>
        <taxon>Ecdysozoa</taxon>
        <taxon>Arthropoda</taxon>
        <taxon>Hexapoda</taxon>
        <taxon>Insecta</taxon>
        <taxon>Pterygota</taxon>
        <taxon>Neoptera</taxon>
        <taxon>Endopterygota</taxon>
        <taxon>Diptera</taxon>
        <taxon>Brachycera</taxon>
        <taxon>Muscomorpha</taxon>
        <taxon>Ephydroidea</taxon>
        <taxon>Drosophilidae</taxon>
        <taxon>Scaptodrosophila</taxon>
    </lineage>
</organism>
<protein>
    <submittedName>
        <fullName evidence="4">Uncharacterized protein LOC115626507</fullName>
    </submittedName>
</protein>
<dbReference type="GeneID" id="115626507"/>
<keyword evidence="2" id="KW-0732">Signal</keyword>
<dbReference type="PROSITE" id="PS51257">
    <property type="entry name" value="PROKAR_LIPOPROTEIN"/>
    <property type="match status" value="1"/>
</dbReference>
<sequence>MKPSLIILTTILTSCYVVTSKDLIEYSNVVKSISIGDLQNKIKAVIPTLDEIKRKNELLEQQLKKANKELFSVRTATAKLQEAIDKAKIDQDRLQLQLAAGRKLWLQCDTDFKLSERNIYVLTADEVKKQLEEHYIPEALRGFKYHEYLKIVKWLRNAIIIEGRDGLKKLETTPKKSILMPNIPRIPAQI</sequence>
<evidence type="ECO:0000313" key="4">
    <source>
        <dbReference type="RefSeq" id="XP_030377754.1"/>
    </source>
</evidence>
<keyword evidence="3" id="KW-1185">Reference proteome</keyword>
<feature type="chain" id="PRO_5026994429" evidence="2">
    <location>
        <begin position="21"/>
        <end position="190"/>
    </location>
</feature>
<reference evidence="4" key="1">
    <citation type="submission" date="2025-08" db="UniProtKB">
        <authorList>
            <consortium name="RefSeq"/>
        </authorList>
    </citation>
    <scope>IDENTIFICATION</scope>
    <source>
        <strain evidence="4">11010-0011.00</strain>
        <tissue evidence="4">Whole body</tissue>
    </source>
</reference>
<dbReference type="AlphaFoldDB" id="A0A6J2TNX9"/>
<feature type="coiled-coil region" evidence="1">
    <location>
        <begin position="49"/>
        <end position="97"/>
    </location>
</feature>